<dbReference type="HOGENOM" id="CLU_1641401_0_0_9"/>
<keyword evidence="3" id="KW-1185">Reference proteome</keyword>
<feature type="transmembrane region" description="Helical" evidence="1">
    <location>
        <begin position="109"/>
        <end position="127"/>
    </location>
</feature>
<dbReference type="Proteomes" id="UP000007434">
    <property type="component" value="Chromosome"/>
</dbReference>
<proteinExistence type="predicted"/>
<evidence type="ECO:0000256" key="1">
    <source>
        <dbReference type="SAM" id="Phobius"/>
    </source>
</evidence>
<dbReference type="AlphaFoldDB" id="E4RK84"/>
<accession>E4RK84</accession>
<evidence type="ECO:0000313" key="2">
    <source>
        <dbReference type="EMBL" id="ADQ14636.1"/>
    </source>
</evidence>
<dbReference type="EMBL" id="CP002304">
    <property type="protein sequence ID" value="ADQ14636.1"/>
    <property type="molecule type" value="Genomic_DNA"/>
</dbReference>
<reference evidence="2 3" key="2">
    <citation type="journal article" date="2011" name="J. Bacteriol.">
        <title>Complete Genome Sequence of the Haloalkaliphilic, Hydrogen Producing Halanaerobium hydrogenoformans.</title>
        <authorList>
            <person name="Brown S.D."/>
            <person name="Begemann M.B."/>
            <person name="Mormile M.R."/>
            <person name="Wall J.D."/>
            <person name="Han C.S."/>
            <person name="Goodwin L.A."/>
            <person name="Pitluck S."/>
            <person name="Land M.L."/>
            <person name="Hauser L.J."/>
            <person name="Elias D.A."/>
        </authorList>
    </citation>
    <scope>NUCLEOTIDE SEQUENCE [LARGE SCALE GENOMIC DNA]</scope>
    <source>
        <strain evidence="3">sapolanicus</strain>
    </source>
</reference>
<dbReference type="RefSeq" id="WP_013405718.1">
    <property type="nucleotide sequence ID" value="NC_014654.1"/>
</dbReference>
<keyword evidence="1" id="KW-0472">Membrane</keyword>
<gene>
    <name evidence="2" type="ordered locus">Halsa_1205</name>
</gene>
<dbReference type="KEGG" id="has:Halsa_1205"/>
<evidence type="ECO:0008006" key="4">
    <source>
        <dbReference type="Google" id="ProtNLM"/>
    </source>
</evidence>
<feature type="transmembrane region" description="Helical" evidence="1">
    <location>
        <begin position="6"/>
        <end position="22"/>
    </location>
</feature>
<dbReference type="eggNOG" id="ENOG503355C">
    <property type="taxonomic scope" value="Bacteria"/>
</dbReference>
<feature type="transmembrane region" description="Helical" evidence="1">
    <location>
        <begin position="139"/>
        <end position="156"/>
    </location>
</feature>
<dbReference type="OrthoDB" id="2113005at2"/>
<feature type="transmembrane region" description="Helical" evidence="1">
    <location>
        <begin position="51"/>
        <end position="69"/>
    </location>
</feature>
<dbReference type="STRING" id="656519.Halsa_1205"/>
<feature type="transmembrane region" description="Helical" evidence="1">
    <location>
        <begin position="81"/>
        <end position="103"/>
    </location>
</feature>
<evidence type="ECO:0000313" key="3">
    <source>
        <dbReference type="Proteomes" id="UP000007434"/>
    </source>
</evidence>
<sequence>MDKKKLGIILIVIGIFLLLNTLNLIGEDIFIYILGGGFIFAYFSFGARKHYRNIGFLIPGTILLALALFSDLQRIEFFRNIGGGLFFVLLGSAFLIVFIHTRAFSKWDWPIYPGLALLIFGLFIITVEKTELLRDLTVLNYLIPVILIAAGSLLIFKQKNN</sequence>
<protein>
    <recommendedName>
        <fullName evidence="4">DUF5668 domain-containing protein</fullName>
    </recommendedName>
</protein>
<feature type="transmembrane region" description="Helical" evidence="1">
    <location>
        <begin position="29"/>
        <end position="45"/>
    </location>
</feature>
<organism evidence="2 3">
    <name type="scientific">Halanaerobium hydrogeniformans</name>
    <name type="common">Halanaerobium sp. (strain sapolanicus)</name>
    <dbReference type="NCBI Taxonomy" id="656519"/>
    <lineage>
        <taxon>Bacteria</taxon>
        <taxon>Bacillati</taxon>
        <taxon>Bacillota</taxon>
        <taxon>Clostridia</taxon>
        <taxon>Halanaerobiales</taxon>
        <taxon>Halanaerobiaceae</taxon>
        <taxon>Halanaerobium</taxon>
    </lineage>
</organism>
<reference evidence="2 3" key="1">
    <citation type="submission" date="2010-11" db="EMBL/GenBank/DDBJ databases">
        <title>Complete sequence of Halanaerobium sp. sapolanicus.</title>
        <authorList>
            <consortium name="US DOE Joint Genome Institute"/>
            <person name="Lucas S."/>
            <person name="Copeland A."/>
            <person name="Lapidus A."/>
            <person name="Cheng J.-F."/>
            <person name="Bruce D."/>
            <person name="Goodwin L."/>
            <person name="Pitluck S."/>
            <person name="Davenport K."/>
            <person name="Detter J.C."/>
            <person name="Han C."/>
            <person name="Tapia R."/>
            <person name="Land M."/>
            <person name="Hauser L."/>
            <person name="Jeffries C."/>
            <person name="Kyrpides N."/>
            <person name="Ivanova N."/>
            <person name="Mikhailova N."/>
            <person name="Begemann M.B."/>
            <person name="Mormile M.R."/>
            <person name="Wall J.D."/>
            <person name="Elias D.A."/>
            <person name="Woyke T."/>
        </authorList>
    </citation>
    <scope>NUCLEOTIDE SEQUENCE [LARGE SCALE GENOMIC DNA]</scope>
    <source>
        <strain evidence="3">sapolanicus</strain>
    </source>
</reference>
<keyword evidence="1" id="KW-1133">Transmembrane helix</keyword>
<keyword evidence="1" id="KW-0812">Transmembrane</keyword>
<name>E4RK84_HALHG</name>